<evidence type="ECO:0000313" key="3">
    <source>
        <dbReference type="EMBL" id="VVC89691.1"/>
    </source>
</evidence>
<evidence type="ECO:0000256" key="1">
    <source>
        <dbReference type="SAM" id="MobiDB-lite"/>
    </source>
</evidence>
<dbReference type="AlphaFoldDB" id="A0A5E4PUK5"/>
<accession>A0A5E4PUK5</accession>
<reference evidence="3 4" key="1">
    <citation type="submission" date="2017-07" db="EMBL/GenBank/DDBJ databases">
        <authorList>
            <person name="Talla V."/>
            <person name="Backstrom N."/>
        </authorList>
    </citation>
    <scope>NUCLEOTIDE SEQUENCE [LARGE SCALE GENOMIC DNA]</scope>
</reference>
<evidence type="ECO:0000313" key="4">
    <source>
        <dbReference type="Proteomes" id="UP000324832"/>
    </source>
</evidence>
<feature type="compositionally biased region" description="Basic and acidic residues" evidence="1">
    <location>
        <begin position="73"/>
        <end position="96"/>
    </location>
</feature>
<keyword evidence="2" id="KW-1133">Transmembrane helix</keyword>
<keyword evidence="2" id="KW-0812">Transmembrane</keyword>
<feature type="compositionally biased region" description="Acidic residues" evidence="1">
    <location>
        <begin position="97"/>
        <end position="106"/>
    </location>
</feature>
<feature type="transmembrane region" description="Helical" evidence="2">
    <location>
        <begin position="12"/>
        <end position="32"/>
    </location>
</feature>
<feature type="region of interest" description="Disordered" evidence="1">
    <location>
        <begin position="69"/>
        <end position="106"/>
    </location>
</feature>
<keyword evidence="2" id="KW-0472">Membrane</keyword>
<dbReference type="Proteomes" id="UP000324832">
    <property type="component" value="Unassembled WGS sequence"/>
</dbReference>
<proteinExistence type="predicted"/>
<name>A0A5E4PUK5_9NEOP</name>
<organism evidence="3 4">
    <name type="scientific">Leptidea sinapis</name>
    <dbReference type="NCBI Taxonomy" id="189913"/>
    <lineage>
        <taxon>Eukaryota</taxon>
        <taxon>Metazoa</taxon>
        <taxon>Ecdysozoa</taxon>
        <taxon>Arthropoda</taxon>
        <taxon>Hexapoda</taxon>
        <taxon>Insecta</taxon>
        <taxon>Pterygota</taxon>
        <taxon>Neoptera</taxon>
        <taxon>Endopterygota</taxon>
        <taxon>Lepidoptera</taxon>
        <taxon>Glossata</taxon>
        <taxon>Ditrysia</taxon>
        <taxon>Papilionoidea</taxon>
        <taxon>Pieridae</taxon>
        <taxon>Dismorphiinae</taxon>
        <taxon>Leptidea</taxon>
    </lineage>
</organism>
<evidence type="ECO:0000256" key="2">
    <source>
        <dbReference type="SAM" id="Phobius"/>
    </source>
</evidence>
<keyword evidence="4" id="KW-1185">Reference proteome</keyword>
<gene>
    <name evidence="3" type="ORF">LSINAPIS_LOCUS2754</name>
</gene>
<dbReference type="EMBL" id="FZQP02000604">
    <property type="protein sequence ID" value="VVC89691.1"/>
    <property type="molecule type" value="Genomic_DNA"/>
</dbReference>
<sequence>MLDKSSVLSVTVINNYLVYLLYILICVARMSFAGRGRGYSGRHHARETRPGDVDTDELNAVRTLAELSPRSTDATKVDMNPDLRETEVTQERVRDNDNDDELNSLF</sequence>
<protein>
    <submittedName>
        <fullName evidence="3">Uncharacterized protein</fullName>
    </submittedName>
</protein>